<evidence type="ECO:0000313" key="3">
    <source>
        <dbReference type="EMBL" id="SDO20898.1"/>
    </source>
</evidence>
<keyword evidence="4" id="KW-1185">Reference proteome</keyword>
<dbReference type="CDD" id="cd00293">
    <property type="entry name" value="USP-like"/>
    <property type="match status" value="1"/>
</dbReference>
<dbReference type="PRINTS" id="PR01438">
    <property type="entry name" value="UNVRSLSTRESS"/>
</dbReference>
<dbReference type="Proteomes" id="UP000199651">
    <property type="component" value="Unassembled WGS sequence"/>
</dbReference>
<dbReference type="EMBL" id="FNJB01000002">
    <property type="protein sequence ID" value="SDO20898.1"/>
    <property type="molecule type" value="Genomic_DNA"/>
</dbReference>
<dbReference type="AlphaFoldDB" id="A0A1H0HP13"/>
<dbReference type="PANTHER" id="PTHR46268">
    <property type="entry name" value="STRESS RESPONSE PROTEIN NHAX"/>
    <property type="match status" value="1"/>
</dbReference>
<evidence type="ECO:0000259" key="2">
    <source>
        <dbReference type="Pfam" id="PF00582"/>
    </source>
</evidence>
<organism evidence="3 4">
    <name type="scientific">Actinokineospora alba</name>
    <dbReference type="NCBI Taxonomy" id="504798"/>
    <lineage>
        <taxon>Bacteria</taxon>
        <taxon>Bacillati</taxon>
        <taxon>Actinomycetota</taxon>
        <taxon>Actinomycetes</taxon>
        <taxon>Pseudonocardiales</taxon>
        <taxon>Pseudonocardiaceae</taxon>
        <taxon>Actinokineospora</taxon>
    </lineage>
</organism>
<dbReference type="Pfam" id="PF00582">
    <property type="entry name" value="Usp"/>
    <property type="match status" value="1"/>
</dbReference>
<gene>
    <name evidence="3" type="ORF">SAMN05192558_102195</name>
</gene>
<dbReference type="OrthoDB" id="3427787at2"/>
<dbReference type="Gene3D" id="3.40.50.620">
    <property type="entry name" value="HUPs"/>
    <property type="match status" value="1"/>
</dbReference>
<dbReference type="InterPro" id="IPR006015">
    <property type="entry name" value="Universal_stress_UspA"/>
</dbReference>
<dbReference type="SUPFAM" id="SSF52402">
    <property type="entry name" value="Adenine nucleotide alpha hydrolases-like"/>
    <property type="match status" value="1"/>
</dbReference>
<dbReference type="InterPro" id="IPR014729">
    <property type="entry name" value="Rossmann-like_a/b/a_fold"/>
</dbReference>
<dbReference type="InterPro" id="IPR006016">
    <property type="entry name" value="UspA"/>
</dbReference>
<dbReference type="STRING" id="504798.SAMN05421871_101108"/>
<proteinExistence type="inferred from homology"/>
<comment type="similarity">
    <text evidence="1">Belongs to the universal stress protein A family.</text>
</comment>
<sequence>MVAYQTVVVGTDGSDSSYRAVDRAAAIAGDTGATLVIACAFQPASARTVERAQDSLGSDVAYQVVGSNPAEESVRTAAERANRAGATKVKTVVVDGDPVPALTKVVHEHNADLLVIGNRGLNTLAGRILGSVPSEAARKSTVDVLIVHTT</sequence>
<feature type="domain" description="UspA" evidence="2">
    <location>
        <begin position="4"/>
        <end position="148"/>
    </location>
</feature>
<accession>A0A1H0HP13</accession>
<dbReference type="RefSeq" id="WP_091370585.1">
    <property type="nucleotide sequence ID" value="NZ_FNDV01000001.1"/>
</dbReference>
<reference evidence="4" key="1">
    <citation type="submission" date="2016-10" db="EMBL/GenBank/DDBJ databases">
        <authorList>
            <person name="Varghese N."/>
            <person name="Submissions S."/>
        </authorList>
    </citation>
    <scope>NUCLEOTIDE SEQUENCE [LARGE SCALE GENOMIC DNA]</scope>
    <source>
        <strain evidence="4">IBRC-M 10655</strain>
    </source>
</reference>
<protein>
    <submittedName>
        <fullName evidence="3">Nucleotide-binding universal stress protein, UspA family</fullName>
    </submittedName>
</protein>
<name>A0A1H0HP13_9PSEU</name>
<evidence type="ECO:0000313" key="4">
    <source>
        <dbReference type="Proteomes" id="UP000199651"/>
    </source>
</evidence>
<dbReference type="PANTHER" id="PTHR46268:SF6">
    <property type="entry name" value="UNIVERSAL STRESS PROTEIN UP12"/>
    <property type="match status" value="1"/>
</dbReference>
<evidence type="ECO:0000256" key="1">
    <source>
        <dbReference type="ARBA" id="ARBA00008791"/>
    </source>
</evidence>